<sequence>MNFLNKIMIGLTAIILISVFFIGGLTVSANVEKSDDLSEKMDEWYEQGIDPNHTDVIMNINAYIEENMDAETFASLHIDRDQRDLGVIVVSLKEPIAEEDENNIEALLDEHAQVQFRQVDFTEDELVKKQQEIDLLELEKEGISVVHTSVDVISNRVEVGIDPYNEEDAAVIYEKFGDDMVSVVEGEQAFTLNGDDATKGEEVTDAEIVMETEEEEMNWFQKIIASISSWFKNLF</sequence>
<evidence type="ECO:0000256" key="1">
    <source>
        <dbReference type="SAM" id="Coils"/>
    </source>
</evidence>
<evidence type="ECO:0000313" key="2">
    <source>
        <dbReference type="EMBL" id="MFD2043250.1"/>
    </source>
</evidence>
<organism evidence="2 3">
    <name type="scientific">Ornithinibacillus salinisoli</name>
    <dbReference type="NCBI Taxonomy" id="1848459"/>
    <lineage>
        <taxon>Bacteria</taxon>
        <taxon>Bacillati</taxon>
        <taxon>Bacillota</taxon>
        <taxon>Bacilli</taxon>
        <taxon>Bacillales</taxon>
        <taxon>Bacillaceae</taxon>
        <taxon>Ornithinibacillus</taxon>
    </lineage>
</organism>
<protein>
    <submittedName>
        <fullName evidence="2">Uncharacterized protein</fullName>
    </submittedName>
</protein>
<keyword evidence="1" id="KW-0175">Coiled coil</keyword>
<feature type="coiled-coil region" evidence="1">
    <location>
        <begin position="97"/>
        <end position="139"/>
    </location>
</feature>
<reference evidence="3" key="1">
    <citation type="journal article" date="2019" name="Int. J. Syst. Evol. Microbiol.">
        <title>The Global Catalogue of Microorganisms (GCM) 10K type strain sequencing project: providing services to taxonomists for standard genome sequencing and annotation.</title>
        <authorList>
            <consortium name="The Broad Institute Genomics Platform"/>
            <consortium name="The Broad Institute Genome Sequencing Center for Infectious Disease"/>
            <person name="Wu L."/>
            <person name="Ma J."/>
        </authorList>
    </citation>
    <scope>NUCLEOTIDE SEQUENCE [LARGE SCALE GENOMIC DNA]</scope>
    <source>
        <strain evidence="3">R28</strain>
    </source>
</reference>
<keyword evidence="3" id="KW-1185">Reference proteome</keyword>
<comment type="caution">
    <text evidence="2">The sequence shown here is derived from an EMBL/GenBank/DDBJ whole genome shotgun (WGS) entry which is preliminary data.</text>
</comment>
<gene>
    <name evidence="2" type="ORF">ACFSJF_03000</name>
</gene>
<dbReference type="Proteomes" id="UP001597383">
    <property type="component" value="Unassembled WGS sequence"/>
</dbReference>
<dbReference type="RefSeq" id="WP_377554978.1">
    <property type="nucleotide sequence ID" value="NZ_JBHUHQ010000006.1"/>
</dbReference>
<accession>A0ABW4VXE9</accession>
<proteinExistence type="predicted"/>
<name>A0ABW4VXE9_9BACI</name>
<dbReference type="EMBL" id="JBHUHQ010000006">
    <property type="protein sequence ID" value="MFD2043250.1"/>
    <property type="molecule type" value="Genomic_DNA"/>
</dbReference>
<evidence type="ECO:0000313" key="3">
    <source>
        <dbReference type="Proteomes" id="UP001597383"/>
    </source>
</evidence>